<dbReference type="EMBL" id="CP101717">
    <property type="protein sequence ID" value="WLD58931.1"/>
    <property type="molecule type" value="Genomic_DNA"/>
</dbReference>
<dbReference type="AlphaFoldDB" id="A0AB38YHU5"/>
<dbReference type="RefSeq" id="WP_304996219.1">
    <property type="nucleotide sequence ID" value="NZ_CP101717.1"/>
</dbReference>
<evidence type="ECO:0000256" key="1">
    <source>
        <dbReference type="ARBA" id="ARBA00022679"/>
    </source>
</evidence>
<accession>A0AB38YHU5</accession>
<evidence type="ECO:0000259" key="2">
    <source>
        <dbReference type="Pfam" id="PF13649"/>
    </source>
</evidence>
<sequence length="198" mass="22075">MLMWNQRYATEEYAYGKEPNDFLRRTADDIPPGRILCLAEGEGRNAVYLAQQGWKVTAVDISEVGLAKAQRLAAERGVTIETIQADLADFHIEPNSWEAVVSIFCHLPVDIRAPLNQRVVAGLKPGGTLVMEAYHPRQVDMGTGGPENPELLADLDTLRAEYRGLNLQLMQEIERPVQEGIYHRGESAVVQILGFKPH</sequence>
<gene>
    <name evidence="3" type="ORF">NFC81_03860</name>
</gene>
<proteinExistence type="predicted"/>
<dbReference type="CDD" id="cd02440">
    <property type="entry name" value="AdoMet_MTases"/>
    <property type="match status" value="1"/>
</dbReference>
<evidence type="ECO:0000313" key="3">
    <source>
        <dbReference type="EMBL" id="WLD58931.1"/>
    </source>
</evidence>
<protein>
    <submittedName>
        <fullName evidence="3">Class I SAM-dependent methyltransferase</fullName>
    </submittedName>
</protein>
<dbReference type="PANTHER" id="PTHR43861:SF3">
    <property type="entry name" value="PUTATIVE (AFU_ORTHOLOGUE AFUA_2G14390)-RELATED"/>
    <property type="match status" value="1"/>
</dbReference>
<dbReference type="SUPFAM" id="SSF53335">
    <property type="entry name" value="S-adenosyl-L-methionine-dependent methyltransferases"/>
    <property type="match status" value="1"/>
</dbReference>
<reference evidence="3" key="1">
    <citation type="submission" date="2022-07" db="EMBL/GenBank/DDBJ databases">
        <title>Complete genome sequence of Salinispirillum sp. LH10-3-1 capable of multiple carbohydrate inversion isolated from a soda lake.</title>
        <authorList>
            <person name="Liu J."/>
            <person name="Zhai Y."/>
            <person name="Zhang H."/>
            <person name="Yang H."/>
            <person name="Qu J."/>
            <person name="Li J."/>
        </authorList>
    </citation>
    <scope>NUCLEOTIDE SEQUENCE</scope>
    <source>
        <strain evidence="3">LH 10-3-1</strain>
    </source>
</reference>
<feature type="domain" description="Methyltransferase" evidence="2">
    <location>
        <begin position="35"/>
        <end position="127"/>
    </location>
</feature>
<dbReference type="InterPro" id="IPR029063">
    <property type="entry name" value="SAM-dependent_MTases_sf"/>
</dbReference>
<organism evidence="3">
    <name type="scientific">Salinispirillum sp. LH 10-3-1</name>
    <dbReference type="NCBI Taxonomy" id="2952525"/>
    <lineage>
        <taxon>Bacteria</taxon>
        <taxon>Pseudomonadati</taxon>
        <taxon>Pseudomonadota</taxon>
        <taxon>Gammaproteobacteria</taxon>
        <taxon>Oceanospirillales</taxon>
        <taxon>Saccharospirillaceae</taxon>
        <taxon>Salinispirillum</taxon>
    </lineage>
</organism>
<dbReference type="PANTHER" id="PTHR43861">
    <property type="entry name" value="TRANS-ACONITATE 2-METHYLTRANSFERASE-RELATED"/>
    <property type="match status" value="1"/>
</dbReference>
<name>A0AB38YHU5_9GAMM</name>
<dbReference type="Gene3D" id="3.40.50.150">
    <property type="entry name" value="Vaccinia Virus protein VP39"/>
    <property type="match status" value="1"/>
</dbReference>
<keyword evidence="3" id="KW-0489">Methyltransferase</keyword>
<dbReference type="InterPro" id="IPR041698">
    <property type="entry name" value="Methyltransf_25"/>
</dbReference>
<keyword evidence="1" id="KW-0808">Transferase</keyword>
<dbReference type="GO" id="GO:0008168">
    <property type="term" value="F:methyltransferase activity"/>
    <property type="evidence" value="ECO:0007669"/>
    <property type="project" value="UniProtKB-KW"/>
</dbReference>
<dbReference type="Pfam" id="PF13649">
    <property type="entry name" value="Methyltransf_25"/>
    <property type="match status" value="1"/>
</dbReference>
<dbReference type="GO" id="GO:0032259">
    <property type="term" value="P:methylation"/>
    <property type="evidence" value="ECO:0007669"/>
    <property type="project" value="UniProtKB-KW"/>
</dbReference>